<comment type="caution">
    <text evidence="2">The sequence shown here is derived from an EMBL/GenBank/DDBJ whole genome shotgun (WGS) entry which is preliminary data.</text>
</comment>
<reference evidence="2" key="2">
    <citation type="submission" date="2020-09" db="EMBL/GenBank/DDBJ databases">
        <authorList>
            <person name="Sun Q."/>
            <person name="Zhou Y."/>
        </authorList>
    </citation>
    <scope>NUCLEOTIDE SEQUENCE</scope>
    <source>
        <strain evidence="2">CGMCC 4.5737</strain>
    </source>
</reference>
<name>A0A8J3FSA1_9PSEU</name>
<keyword evidence="3" id="KW-1185">Reference proteome</keyword>
<protein>
    <submittedName>
        <fullName evidence="2">Uncharacterized protein</fullName>
    </submittedName>
</protein>
<evidence type="ECO:0000256" key="1">
    <source>
        <dbReference type="SAM" id="MobiDB-lite"/>
    </source>
</evidence>
<gene>
    <name evidence="2" type="ORF">GCM10012275_03740</name>
</gene>
<sequence length="93" mass="9952">MSYPTTARAGLLPPASRREVRAAPAIPDTTRGVVSRPSSPDLTFRRLGGPRPSVGTGGALPCGQPVFRSPAGSDRVRLRRATATRELCREEVR</sequence>
<accession>A0A8J3FSA1</accession>
<feature type="region of interest" description="Disordered" evidence="1">
    <location>
        <begin position="1"/>
        <end position="77"/>
    </location>
</feature>
<reference evidence="2" key="1">
    <citation type="journal article" date="2014" name="Int. J. Syst. Evol. Microbiol.">
        <title>Complete genome sequence of Corynebacterium casei LMG S-19264T (=DSM 44701T), isolated from a smear-ripened cheese.</title>
        <authorList>
            <consortium name="US DOE Joint Genome Institute (JGI-PGF)"/>
            <person name="Walter F."/>
            <person name="Albersmeier A."/>
            <person name="Kalinowski J."/>
            <person name="Ruckert C."/>
        </authorList>
    </citation>
    <scope>NUCLEOTIDE SEQUENCE</scope>
    <source>
        <strain evidence="2">CGMCC 4.5737</strain>
    </source>
</reference>
<dbReference type="Proteomes" id="UP000637578">
    <property type="component" value="Unassembled WGS sequence"/>
</dbReference>
<organism evidence="2 3">
    <name type="scientific">Longimycelium tulufanense</name>
    <dbReference type="NCBI Taxonomy" id="907463"/>
    <lineage>
        <taxon>Bacteria</taxon>
        <taxon>Bacillati</taxon>
        <taxon>Actinomycetota</taxon>
        <taxon>Actinomycetes</taxon>
        <taxon>Pseudonocardiales</taxon>
        <taxon>Pseudonocardiaceae</taxon>
        <taxon>Longimycelium</taxon>
    </lineage>
</organism>
<evidence type="ECO:0000313" key="2">
    <source>
        <dbReference type="EMBL" id="GGM35736.1"/>
    </source>
</evidence>
<dbReference type="EMBL" id="BMMK01000001">
    <property type="protein sequence ID" value="GGM35736.1"/>
    <property type="molecule type" value="Genomic_DNA"/>
</dbReference>
<evidence type="ECO:0000313" key="3">
    <source>
        <dbReference type="Proteomes" id="UP000637578"/>
    </source>
</evidence>
<proteinExistence type="predicted"/>
<dbReference type="AlphaFoldDB" id="A0A8J3FSA1"/>